<name>A0A645G5X5_9ZZZZ</name>
<gene>
    <name evidence="1" type="ORF">SDC9_168588</name>
</gene>
<comment type="caution">
    <text evidence="1">The sequence shown here is derived from an EMBL/GenBank/DDBJ whole genome shotgun (WGS) entry which is preliminary data.</text>
</comment>
<sequence>MEDAHQGVRRGRRIGERAKDVEDGAHAHFTPHWRDVLHRAVVVGREHEADAALLDAGGDLFWRQIDVGTQRFEHVGAARARRHAAPAVLGHLGAGRSSDEDRCGGNIEAMRGIAAGADDIDEVLVVRHLDRRRQLAHDTGGGGDLADGFLLDAQSGDDGGNHHRRDFAAHDLAHQRDHFVVEDFAMLDDALEGGLRGHCLCSSRKLLSRS</sequence>
<proteinExistence type="predicted"/>
<evidence type="ECO:0000313" key="1">
    <source>
        <dbReference type="EMBL" id="MPN21209.1"/>
    </source>
</evidence>
<reference evidence="1" key="1">
    <citation type="submission" date="2019-08" db="EMBL/GenBank/DDBJ databases">
        <authorList>
            <person name="Kucharzyk K."/>
            <person name="Murdoch R.W."/>
            <person name="Higgins S."/>
            <person name="Loffler F."/>
        </authorList>
    </citation>
    <scope>NUCLEOTIDE SEQUENCE</scope>
</reference>
<dbReference type="EMBL" id="VSSQ01069133">
    <property type="protein sequence ID" value="MPN21209.1"/>
    <property type="molecule type" value="Genomic_DNA"/>
</dbReference>
<dbReference type="AlphaFoldDB" id="A0A645G5X5"/>
<accession>A0A645G5X5</accession>
<organism evidence="1">
    <name type="scientific">bioreactor metagenome</name>
    <dbReference type="NCBI Taxonomy" id="1076179"/>
    <lineage>
        <taxon>unclassified sequences</taxon>
        <taxon>metagenomes</taxon>
        <taxon>ecological metagenomes</taxon>
    </lineage>
</organism>
<protein>
    <submittedName>
        <fullName evidence="1">Uncharacterized protein</fullName>
    </submittedName>
</protein>